<dbReference type="AlphaFoldDB" id="A0A9Q6LSA6"/>
<accession>A0A9Q6LSA6</accession>
<feature type="compositionally biased region" description="Basic and acidic residues" evidence="4">
    <location>
        <begin position="695"/>
        <end position="705"/>
    </location>
</feature>
<evidence type="ECO:0000256" key="3">
    <source>
        <dbReference type="SAM" id="Coils"/>
    </source>
</evidence>
<evidence type="ECO:0000256" key="1">
    <source>
        <dbReference type="ARBA" id="ARBA00004370"/>
    </source>
</evidence>
<proteinExistence type="predicted"/>
<keyword evidence="2" id="KW-0807">Transducer</keyword>
<dbReference type="GO" id="GO:0006935">
    <property type="term" value="P:chemotaxis"/>
    <property type="evidence" value="ECO:0007669"/>
    <property type="project" value="UniProtKB-ARBA"/>
</dbReference>
<evidence type="ECO:0000256" key="4">
    <source>
        <dbReference type="SAM" id="MobiDB-lite"/>
    </source>
</evidence>
<feature type="compositionally biased region" description="Polar residues" evidence="4">
    <location>
        <begin position="488"/>
        <end position="500"/>
    </location>
</feature>
<reference evidence="5 6" key="1">
    <citation type="submission" date="2019-04" db="EMBL/GenBank/DDBJ databases">
        <title>Complete genome sequencing of Piscirickettsia salmonis strain Psal-009.</title>
        <authorList>
            <person name="Schober I."/>
            <person name="Bunk B."/>
            <person name="Sproer C."/>
            <person name="Carril G.P."/>
            <person name="Riedel T."/>
            <person name="Flores-Herrera P.A."/>
            <person name="Nourdin-Galindo G."/>
            <person name="Marshall S.H."/>
            <person name="Overmann J."/>
        </authorList>
    </citation>
    <scope>NUCLEOTIDE SEQUENCE [LARGE SCALE GENOMIC DNA]</scope>
    <source>
        <strain evidence="5 6">Psal-009</strain>
    </source>
</reference>
<name>A0A9Q6LSA6_PISSA</name>
<dbReference type="PROSITE" id="PS50111">
    <property type="entry name" value="CHEMOTAXIS_TRANSDUC_2"/>
    <property type="match status" value="1"/>
</dbReference>
<feature type="compositionally biased region" description="Polar residues" evidence="4">
    <location>
        <begin position="651"/>
        <end position="661"/>
    </location>
</feature>
<dbReference type="InterPro" id="IPR004089">
    <property type="entry name" value="MCPsignal_dom"/>
</dbReference>
<organism evidence="5 6">
    <name type="scientific">Piscirickettsia salmonis</name>
    <dbReference type="NCBI Taxonomy" id="1238"/>
    <lineage>
        <taxon>Bacteria</taxon>
        <taxon>Pseudomonadati</taxon>
        <taxon>Pseudomonadota</taxon>
        <taxon>Gammaproteobacteria</taxon>
        <taxon>Thiotrichales</taxon>
        <taxon>Piscirickettsiaceae</taxon>
        <taxon>Piscirickettsia</taxon>
    </lineage>
</organism>
<feature type="region of interest" description="Disordered" evidence="4">
    <location>
        <begin position="361"/>
        <end position="564"/>
    </location>
</feature>
<dbReference type="PANTHER" id="PTHR32089:SF112">
    <property type="entry name" value="LYSOZYME-LIKE PROTEIN-RELATED"/>
    <property type="match status" value="1"/>
</dbReference>
<dbReference type="PANTHER" id="PTHR32089">
    <property type="entry name" value="METHYL-ACCEPTING CHEMOTAXIS PROTEIN MCPB"/>
    <property type="match status" value="1"/>
</dbReference>
<evidence type="ECO:0000313" key="5">
    <source>
        <dbReference type="EMBL" id="QGO06469.1"/>
    </source>
</evidence>
<feature type="compositionally biased region" description="Polar residues" evidence="4">
    <location>
        <begin position="550"/>
        <end position="564"/>
    </location>
</feature>
<protein>
    <submittedName>
        <fullName evidence="5">Methyl-accepting chemotaxis protein YoaH</fullName>
    </submittedName>
</protein>
<dbReference type="GO" id="GO:0016020">
    <property type="term" value="C:membrane"/>
    <property type="evidence" value="ECO:0007669"/>
    <property type="project" value="UniProtKB-SubCell"/>
</dbReference>
<feature type="compositionally biased region" description="Basic and acidic residues" evidence="4">
    <location>
        <begin position="393"/>
        <end position="451"/>
    </location>
</feature>
<sequence length="705" mass="81724">MLVPQHKYEQAQEQIDQLLQEKESLEQEIKQLKQGVHQDSDLAESPEHLVIFMETMKLFGSTLSSIQGSLSNFSKLALEENQSAQQAVNSSQKTQRSIEDISGRLINMKEATSQAFQSVETLSLRAEEISGIVELIKNISDQTNLLALNAAIEAARAGEMGRGFAVVADEVRNLAKRTNDATSEIESLVGIIQFETNESSDVMEDISNSCLNFNEMSQNTSQQMNHLLNKIQSVEQTSFKGAIFSDIESFKVDLLAHKFSLYQLLMGTIDYNALTLPDKQHSRLGQWCHHHQTTPIGQLDAFHHTDYTLNQFYQAAEHALTAIIDGNLQNAHQLLKNMEEHSIELINALDNLAAAIKNKNMLTPPQSQPPENQHKQRKSAARYRNLQKRHASNHQDQEQHDQINKNKKYTEHNDHSNTRLPRQRAERNHHSLDSRKPKDNRYYTDGHKPTHDQTQQTSGRPIDKLRKINSRPRIKASQTHQNHRKNRQQTTHNSEWQHTSPSRHQRPLQSEYYRSLQERAEREENSNSLFDHQDRPQPKRRIDKDRNNNIERPTSNPSLRQQPNRRSMHALKQRYQNNTHHNYDHGGDDDMDARARHPYQQPKRSQRPLRNQPLRSSQADYFSEQPEPNSQRALPRHRSTPHYPNHDDAPNSWQQPPSSSLGRDDTPRRRPHHHRNDDDYDYPQNNSEYSDSDYDDRNDNNKNLS</sequence>
<dbReference type="Gene3D" id="1.10.287.950">
    <property type="entry name" value="Methyl-accepting chemotaxis protein"/>
    <property type="match status" value="1"/>
</dbReference>
<feature type="region of interest" description="Disordered" evidence="4">
    <location>
        <begin position="578"/>
        <end position="705"/>
    </location>
</feature>
<feature type="compositionally biased region" description="Basic and acidic residues" evidence="4">
    <location>
        <begin position="581"/>
        <end position="595"/>
    </location>
</feature>
<comment type="subcellular location">
    <subcellularLocation>
        <location evidence="1">Membrane</location>
    </subcellularLocation>
</comment>
<dbReference type="GeneID" id="66741576"/>
<keyword evidence="6" id="KW-1185">Reference proteome</keyword>
<dbReference type="EMBL" id="CP038908">
    <property type="protein sequence ID" value="QGO06469.1"/>
    <property type="molecule type" value="Genomic_DNA"/>
</dbReference>
<dbReference type="GO" id="GO:0007165">
    <property type="term" value="P:signal transduction"/>
    <property type="evidence" value="ECO:0007669"/>
    <property type="project" value="UniProtKB-KW"/>
</dbReference>
<dbReference type="SMART" id="SM00283">
    <property type="entry name" value="MA"/>
    <property type="match status" value="1"/>
</dbReference>
<dbReference type="Proteomes" id="UP000422232">
    <property type="component" value="Chromosome"/>
</dbReference>
<feature type="compositionally biased region" description="Polar residues" evidence="4">
    <location>
        <begin position="361"/>
        <end position="371"/>
    </location>
</feature>
<feature type="compositionally biased region" description="Polar residues" evidence="4">
    <location>
        <begin position="613"/>
        <end position="632"/>
    </location>
</feature>
<dbReference type="RefSeq" id="WP_016211708.1">
    <property type="nucleotide sequence ID" value="NZ_CP012413.1"/>
</dbReference>
<evidence type="ECO:0000313" key="6">
    <source>
        <dbReference type="Proteomes" id="UP000422232"/>
    </source>
</evidence>
<feature type="compositionally biased region" description="Basic residues" evidence="4">
    <location>
        <begin position="375"/>
        <end position="392"/>
    </location>
</feature>
<feature type="compositionally biased region" description="Basic and acidic residues" evidence="4">
    <location>
        <begin position="516"/>
        <end position="549"/>
    </location>
</feature>
<evidence type="ECO:0000256" key="2">
    <source>
        <dbReference type="ARBA" id="ARBA00023224"/>
    </source>
</evidence>
<feature type="coiled-coil region" evidence="3">
    <location>
        <begin position="8"/>
        <end position="42"/>
    </location>
</feature>
<dbReference type="Pfam" id="PF00015">
    <property type="entry name" value="MCPsignal"/>
    <property type="match status" value="1"/>
</dbReference>
<keyword evidence="3" id="KW-0175">Coiled coil</keyword>
<dbReference type="CDD" id="cd11386">
    <property type="entry name" value="MCP_signal"/>
    <property type="match status" value="1"/>
</dbReference>
<dbReference type="SUPFAM" id="SSF58104">
    <property type="entry name" value="Methyl-accepting chemotaxis protein (MCP) signaling domain"/>
    <property type="match status" value="1"/>
</dbReference>
<gene>
    <name evidence="5" type="primary">yoaH_2</name>
    <name evidence="5" type="ORF">Psal009_02384</name>
</gene>